<name>A0A3P7XQH2_9BILA</name>
<evidence type="ECO:0000313" key="1">
    <source>
        <dbReference type="EMBL" id="VDO31582.1"/>
    </source>
</evidence>
<reference evidence="1 2" key="1">
    <citation type="submission" date="2018-11" db="EMBL/GenBank/DDBJ databases">
        <authorList>
            <consortium name="Pathogen Informatics"/>
        </authorList>
    </citation>
    <scope>NUCLEOTIDE SEQUENCE [LARGE SCALE GENOMIC DNA]</scope>
</reference>
<dbReference type="Proteomes" id="UP000280834">
    <property type="component" value="Unassembled WGS sequence"/>
</dbReference>
<keyword evidence="2" id="KW-1185">Reference proteome</keyword>
<dbReference type="EMBL" id="UZAG01016894">
    <property type="protein sequence ID" value="VDO31582.1"/>
    <property type="molecule type" value="Genomic_DNA"/>
</dbReference>
<protein>
    <submittedName>
        <fullName evidence="1">Uncharacterized protein</fullName>
    </submittedName>
</protein>
<evidence type="ECO:0000313" key="2">
    <source>
        <dbReference type="Proteomes" id="UP000280834"/>
    </source>
</evidence>
<gene>
    <name evidence="1" type="ORF">BTMF_LOCUS9346</name>
</gene>
<organism evidence="1 2">
    <name type="scientific">Brugia timori</name>
    <dbReference type="NCBI Taxonomy" id="42155"/>
    <lineage>
        <taxon>Eukaryota</taxon>
        <taxon>Metazoa</taxon>
        <taxon>Ecdysozoa</taxon>
        <taxon>Nematoda</taxon>
        <taxon>Chromadorea</taxon>
        <taxon>Rhabditida</taxon>
        <taxon>Spirurina</taxon>
        <taxon>Spiruromorpha</taxon>
        <taxon>Filarioidea</taxon>
        <taxon>Onchocercidae</taxon>
        <taxon>Brugia</taxon>
    </lineage>
</organism>
<proteinExistence type="predicted"/>
<accession>A0A3P7XQH2</accession>
<dbReference type="AlphaFoldDB" id="A0A3P7XQH2"/>
<sequence length="61" mass="7040">MSRIGRNLQIAINQIDVDNAGVNKAPRRCFIQQWINIRSSISDVITQKSQIQQFTSYNTQM</sequence>